<dbReference type="Pfam" id="PF01357">
    <property type="entry name" value="Expansin_C"/>
    <property type="match status" value="1"/>
</dbReference>
<feature type="domain" description="Expansin-like EG45" evidence="7">
    <location>
        <begin position="43"/>
        <end position="157"/>
    </location>
</feature>
<comment type="similarity">
    <text evidence="1 6">Belongs to the expansin family. Expansin A subfamily.</text>
</comment>
<evidence type="ECO:0000256" key="5">
    <source>
        <dbReference type="ARBA" id="ARBA00023136"/>
    </source>
</evidence>
<dbReference type="PROSITE" id="PS50842">
    <property type="entry name" value="EXPANSIN_EG45"/>
    <property type="match status" value="1"/>
</dbReference>
<dbReference type="AlphaFoldDB" id="A0A2I0ALY3"/>
<evidence type="ECO:0000256" key="2">
    <source>
        <dbReference type="ARBA" id="ARBA00022512"/>
    </source>
</evidence>
<evidence type="ECO:0000313" key="10">
    <source>
        <dbReference type="Proteomes" id="UP000236161"/>
    </source>
</evidence>
<dbReference type="GO" id="GO:0005576">
    <property type="term" value="C:extracellular region"/>
    <property type="evidence" value="ECO:0007669"/>
    <property type="project" value="InterPro"/>
</dbReference>
<organism evidence="9 10">
    <name type="scientific">Apostasia shenzhenica</name>
    <dbReference type="NCBI Taxonomy" id="1088818"/>
    <lineage>
        <taxon>Eukaryota</taxon>
        <taxon>Viridiplantae</taxon>
        <taxon>Streptophyta</taxon>
        <taxon>Embryophyta</taxon>
        <taxon>Tracheophyta</taxon>
        <taxon>Spermatophyta</taxon>
        <taxon>Magnoliopsida</taxon>
        <taxon>Liliopsida</taxon>
        <taxon>Asparagales</taxon>
        <taxon>Orchidaceae</taxon>
        <taxon>Apostasioideae</taxon>
        <taxon>Apostasia</taxon>
    </lineage>
</organism>
<dbReference type="InterPro" id="IPR007118">
    <property type="entry name" value="Expan_Lol_pI"/>
</dbReference>
<evidence type="ECO:0000256" key="1">
    <source>
        <dbReference type="ARBA" id="ARBA00005392"/>
    </source>
</evidence>
<evidence type="ECO:0000256" key="6">
    <source>
        <dbReference type="RuleBase" id="RU365023"/>
    </source>
</evidence>
<evidence type="ECO:0000256" key="4">
    <source>
        <dbReference type="ARBA" id="ARBA00022729"/>
    </source>
</evidence>
<evidence type="ECO:0000259" key="7">
    <source>
        <dbReference type="PROSITE" id="PS50842"/>
    </source>
</evidence>
<keyword evidence="6" id="KW-0961">Cell wall biogenesis/degradation</keyword>
<name>A0A2I0ALY3_9ASPA</name>
<dbReference type="InterPro" id="IPR009009">
    <property type="entry name" value="RlpA-like_DPBB"/>
</dbReference>
<keyword evidence="4 6" id="KW-0732">Signal</keyword>
<dbReference type="InterPro" id="IPR007117">
    <property type="entry name" value="Expansin_CBD"/>
</dbReference>
<dbReference type="PRINTS" id="PR01225">
    <property type="entry name" value="EXPANSNFAMLY"/>
</dbReference>
<keyword evidence="2 6" id="KW-0134">Cell wall</keyword>
<feature type="domain" description="Expansin-like CBD" evidence="8">
    <location>
        <begin position="167"/>
        <end position="247"/>
    </location>
</feature>
<evidence type="ECO:0000259" key="8">
    <source>
        <dbReference type="PROSITE" id="PS50843"/>
    </source>
</evidence>
<proteinExistence type="inferred from homology"/>
<dbReference type="SUPFAM" id="SSF49590">
    <property type="entry name" value="PHL pollen allergen"/>
    <property type="match status" value="1"/>
</dbReference>
<comment type="subcellular location">
    <subcellularLocation>
        <location evidence="6">Secreted</location>
        <location evidence="6">Cell wall</location>
    </subcellularLocation>
    <subcellularLocation>
        <location evidence="6">Membrane</location>
        <topology evidence="6">Peripheral membrane protein</topology>
    </subcellularLocation>
</comment>
<dbReference type="InterPro" id="IPR002963">
    <property type="entry name" value="Expansin"/>
</dbReference>
<dbReference type="PROSITE" id="PS50843">
    <property type="entry name" value="EXPANSIN_CBD"/>
    <property type="match status" value="1"/>
</dbReference>
<dbReference type="SUPFAM" id="SSF50685">
    <property type="entry name" value="Barwin-like endoglucanases"/>
    <property type="match status" value="1"/>
</dbReference>
<feature type="chain" id="PRO_5015213935" description="Expansin" evidence="6">
    <location>
        <begin position="25"/>
        <end position="254"/>
    </location>
</feature>
<keyword evidence="5" id="KW-0472">Membrane</keyword>
<gene>
    <name evidence="9" type="primary">EXPA16</name>
    <name evidence="9" type="ORF">AXF42_Ash015330</name>
</gene>
<dbReference type="PANTHER" id="PTHR31867">
    <property type="entry name" value="EXPANSIN-A15"/>
    <property type="match status" value="1"/>
</dbReference>
<comment type="function">
    <text evidence="6">Causes loosening and extension of plant cell walls by disrupting non-covalent bonding between cellulose microfibrils and matrix glucans. No enzymatic activity has been found.</text>
</comment>
<dbReference type="InterPro" id="IPR007112">
    <property type="entry name" value="Expansin/allergen_DPBB_dom"/>
</dbReference>
<protein>
    <recommendedName>
        <fullName evidence="6">Expansin</fullName>
    </recommendedName>
</protein>
<dbReference type="GO" id="GO:0016020">
    <property type="term" value="C:membrane"/>
    <property type="evidence" value="ECO:0007669"/>
    <property type="project" value="UniProtKB-SubCell"/>
</dbReference>
<dbReference type="GO" id="GO:0009664">
    <property type="term" value="P:plant-type cell wall organization"/>
    <property type="evidence" value="ECO:0007669"/>
    <property type="project" value="InterPro"/>
</dbReference>
<keyword evidence="10" id="KW-1185">Reference proteome</keyword>
<dbReference type="EMBL" id="KZ451971">
    <property type="protein sequence ID" value="PKA56557.1"/>
    <property type="molecule type" value="Genomic_DNA"/>
</dbReference>
<dbReference type="InterPro" id="IPR036908">
    <property type="entry name" value="RlpA-like_sf"/>
</dbReference>
<keyword evidence="3 6" id="KW-0964">Secreted</keyword>
<dbReference type="Proteomes" id="UP000236161">
    <property type="component" value="Unassembled WGS sequence"/>
</dbReference>
<sequence>MDLRSIFLFSLSVLLSAAAGIVSSDDWSLATAAPTSAPSPTGVGACGYAQESDYLRRRWAAVSGELFRSGAACGSCFEIRCVDHILLCLPGSPPAVVTASDFCAPNLGLPSDDGGWCNFPRNHFDLSLPAFAAIARPAARAIVPVQYRRARCERNGGMRFTLRGSRFFFQVLIENIGGEGEVAAVKVKGTIRAGWVEMGRNWGQIWQCSADLIGQDLSFEVTGSSGRRVTSYGLAPSSWKFGQTFEGKQFGRAD</sequence>
<dbReference type="Pfam" id="PF03330">
    <property type="entry name" value="DPBB_1"/>
    <property type="match status" value="1"/>
</dbReference>
<evidence type="ECO:0000313" key="9">
    <source>
        <dbReference type="EMBL" id="PKA56557.1"/>
    </source>
</evidence>
<feature type="signal peptide" evidence="6">
    <location>
        <begin position="1"/>
        <end position="24"/>
    </location>
</feature>
<evidence type="ECO:0000256" key="3">
    <source>
        <dbReference type="ARBA" id="ARBA00022525"/>
    </source>
</evidence>
<dbReference type="Gene3D" id="2.60.40.760">
    <property type="entry name" value="Expansin, cellulose-binding-like domain"/>
    <property type="match status" value="1"/>
</dbReference>
<accession>A0A2I0ALY3</accession>
<dbReference type="SMART" id="SM00837">
    <property type="entry name" value="DPBB_1"/>
    <property type="match status" value="1"/>
</dbReference>
<dbReference type="OrthoDB" id="5823761at2759"/>
<reference evidence="9 10" key="1">
    <citation type="journal article" date="2017" name="Nature">
        <title>The Apostasia genome and the evolution of orchids.</title>
        <authorList>
            <person name="Zhang G.Q."/>
            <person name="Liu K.W."/>
            <person name="Li Z."/>
            <person name="Lohaus R."/>
            <person name="Hsiao Y.Y."/>
            <person name="Niu S.C."/>
            <person name="Wang J.Y."/>
            <person name="Lin Y.C."/>
            <person name="Xu Q."/>
            <person name="Chen L.J."/>
            <person name="Yoshida K."/>
            <person name="Fujiwara S."/>
            <person name="Wang Z.W."/>
            <person name="Zhang Y.Q."/>
            <person name="Mitsuda N."/>
            <person name="Wang M."/>
            <person name="Liu G.H."/>
            <person name="Pecoraro L."/>
            <person name="Huang H.X."/>
            <person name="Xiao X.J."/>
            <person name="Lin M."/>
            <person name="Wu X.Y."/>
            <person name="Wu W.L."/>
            <person name="Chen Y.Y."/>
            <person name="Chang S.B."/>
            <person name="Sakamoto S."/>
            <person name="Ohme-Takagi M."/>
            <person name="Yagi M."/>
            <person name="Zeng S.J."/>
            <person name="Shen C.Y."/>
            <person name="Yeh C.M."/>
            <person name="Luo Y.B."/>
            <person name="Tsai W.C."/>
            <person name="Van de Peer Y."/>
            <person name="Liu Z.J."/>
        </authorList>
    </citation>
    <scope>NUCLEOTIDE SEQUENCE [LARGE SCALE GENOMIC DNA]</scope>
    <source>
        <strain evidence="10">cv. Shenzhen</strain>
        <tissue evidence="9">Stem</tissue>
    </source>
</reference>
<dbReference type="InterPro" id="IPR036749">
    <property type="entry name" value="Expansin_CBD_sf"/>
</dbReference>
<dbReference type="Gene3D" id="2.40.40.10">
    <property type="entry name" value="RlpA-like domain"/>
    <property type="match status" value="1"/>
</dbReference>
<dbReference type="PRINTS" id="PR01226">
    <property type="entry name" value="EXPANSIN"/>
</dbReference>